<evidence type="ECO:0000256" key="1">
    <source>
        <dbReference type="ARBA" id="ARBA00004123"/>
    </source>
</evidence>
<dbReference type="Proteomes" id="UP001620626">
    <property type="component" value="Unassembled WGS sequence"/>
</dbReference>
<dbReference type="SUPFAM" id="SSF82199">
    <property type="entry name" value="SET domain"/>
    <property type="match status" value="1"/>
</dbReference>
<reference evidence="17 18" key="1">
    <citation type="submission" date="2024-10" db="EMBL/GenBank/DDBJ databases">
        <authorList>
            <person name="Kim D."/>
        </authorList>
    </citation>
    <scope>NUCLEOTIDE SEQUENCE [LARGE SCALE GENOMIC DNA]</scope>
    <source>
        <strain evidence="17">BH-2024</strain>
    </source>
</reference>
<comment type="catalytic activity">
    <reaction evidence="13">
        <text>N(6),N(6)-dimethyl-L-lysyl(4)-[histone H3] + S-adenosyl-L-methionine = N(6),N(6),N(6)-trimethyl-L-lysyl(4)-[histone H3] + S-adenosyl-L-homocysteine + H(+)</text>
        <dbReference type="Rhea" id="RHEA:60272"/>
        <dbReference type="Rhea" id="RHEA-COMP:15537"/>
        <dbReference type="Rhea" id="RHEA-COMP:15540"/>
        <dbReference type="ChEBI" id="CHEBI:15378"/>
        <dbReference type="ChEBI" id="CHEBI:57856"/>
        <dbReference type="ChEBI" id="CHEBI:59789"/>
        <dbReference type="ChEBI" id="CHEBI:61961"/>
        <dbReference type="ChEBI" id="CHEBI:61976"/>
    </reaction>
</comment>
<evidence type="ECO:0000256" key="7">
    <source>
        <dbReference type="ARBA" id="ARBA00022884"/>
    </source>
</evidence>
<dbReference type="SMART" id="SM00508">
    <property type="entry name" value="PostSET"/>
    <property type="match status" value="1"/>
</dbReference>
<feature type="compositionally biased region" description="Polar residues" evidence="14">
    <location>
        <begin position="789"/>
        <end position="809"/>
    </location>
</feature>
<dbReference type="GO" id="GO:0005634">
    <property type="term" value="C:nucleus"/>
    <property type="evidence" value="ECO:0007669"/>
    <property type="project" value="UniProtKB-SubCell"/>
</dbReference>
<feature type="compositionally biased region" description="Polar residues" evidence="14">
    <location>
        <begin position="956"/>
        <end position="966"/>
    </location>
</feature>
<feature type="compositionally biased region" description="Low complexity" evidence="14">
    <location>
        <begin position="1043"/>
        <end position="1061"/>
    </location>
</feature>
<sequence>MLTKISTTDERNLNINGPNDRGCPYQHSAMPSTSTNPPAHRLHQKHQNGEHHHQHHPSQTNCAESQKKPMWKRFPHPSDPTNEAKWVFRVEGICNEFPEYNVDKVQDPRRHDPRRAKTGLELEVPEFTLDDEFCAIPPFREIALVGLNDNIDEKFLRDLCKKIPPPSTNAKQPPIAATGEQCGAEPTELLIYRHPVTGRHLGIGLIDFATRAESDAFIARHNGKTMMGKEVQCFFDPFAFKLGEMYKAATSDSGGTTVELALPVRYKLVFNQHTIEHIRALLTTKYKAEAVAKAAVDAEEQRQKQKLIQATATTKSTKHSKKQQQQQPIATVTTEKERGENGASTTAAGAAQHQQDNTTTVAAVGEDQEKPTTPLPTTTSNCHEQRPSSSNSSFAFPASPIKSSPLSLDERLAALIKRRSSLAAAASAATAPNAIGAGGTGDVCSSNGTAAAAGSVSACNSVRSSSSSSATAATASSSMSMSLSSSSAGNKMVAAATAETSATEASEAAKAALEVAWKEDEQQLLQRRQADDSALLLPSATGGSGGAATPPLVGFGTGMPSSDAGASAYQTATTTEAVVPKSSSATASSGSRAPLSQFGGRHNNNRNNNTGWPTAWNHNGAGGGGAAISGGGRGGRYHHYHPQQKRLWNNNGNNWQRNTQHRNNHNSNQFNQQQSQNCGGGGQNRPWFNNNQQHNRRQTLSFSSSGSTPTTSYCSSNMNNNNTSGYGSGFGGVNSGRYRGGRQQQQHEHPLQQSQFDYNQQQHQHRATSSSTTTTTTMETKMETEQSKNVDPNVPSTTTANGVGTNSPRKTLYPLVVRNGLLDSLFPGVFPSFGKENSNANNNNNSGSGAGGASSSATRGNTNNNGTSNGLFGMTYAMRMAFTALPHIRRKPVPPPQRVPSSSHTGAVDSRHHRHHHDDDDQQQQHYRRQYNNNKYQHHQHRWKEVDGRKRRRRSISTAVGSQSGSSDEDNEHDDDRRGRVSRTGTATKRRRVEADDERRRRTRSGSDQQMDTDDDSRRSGHHRYATTTTGDKRQRRTKLRDSSVASSSRRSSLSTSGGNSRSRRRRRRDSVTSATSSSSGSSSDRSVSVSSVASASSSIAGRRPSVDRDDKVRRSCRRRHVTTITSVGADDDHDHEHDDEHDEATEAPELPPATELRHEKEQEDDGDGEEVIASSAPTVVVHCSATAALGSESNLLLARLREAELRSAKQWAKRSAAEEDAMLSEYMRDGLALEEIEYLKMAFKDLDLADLCADINESAFQNVRRMPCADAADVQAQQPFVWVEPEGICETPNVFPKPYTDARRPGSIYYYVDAELEGVMPNRTGSARTEGHYTRKRDLEKEQLLAQGIQRRALMRRAAAAASDPQHLRTTISTQDETVARHVSQALKSERAIARSLAAAAAAAAAAACGVVPGPPAAACGTVSSTASPSSASTAAATTTNNNGMEMCVGGTVADGGGGGGGGDTVAAAASTSALTTTTNTTLFVARANQLKYRSKMIKFARSRIHGWGLFALEPIAQDEMIVEYVGEKIRPEVANVRELAYERQGIGSSYLFRIDDHNVIDATKKGNFARFINHSCQPNCYAKVLLVAGEKRIVIYSKRFIEKGEEITYDYKFPPEETKIPCLCGSAQCRGYLN</sequence>
<evidence type="ECO:0000256" key="5">
    <source>
        <dbReference type="ARBA" id="ARBA00022691"/>
    </source>
</evidence>
<dbReference type="PANTHER" id="PTHR45814:SF2">
    <property type="entry name" value="HISTONE-LYSINE N-METHYLTRANSFERASE SETD1"/>
    <property type="match status" value="1"/>
</dbReference>
<comment type="caution">
    <text evidence="17">The sequence shown here is derived from an EMBL/GenBank/DDBJ whole genome shotgun (WGS) entry which is preliminary data.</text>
</comment>
<feature type="compositionally biased region" description="Basic and acidic residues" evidence="14">
    <location>
        <begin position="1105"/>
        <end position="1114"/>
    </location>
</feature>
<name>A0ABD2KTS3_9BILA</name>
<feature type="region of interest" description="Disordered" evidence="14">
    <location>
        <begin position="837"/>
        <end position="866"/>
    </location>
</feature>
<keyword evidence="9" id="KW-0804">Transcription</keyword>
<dbReference type="PROSITE" id="PS50868">
    <property type="entry name" value="POST_SET"/>
    <property type="match status" value="1"/>
</dbReference>
<evidence type="ECO:0000256" key="9">
    <source>
        <dbReference type="ARBA" id="ARBA00023163"/>
    </source>
</evidence>
<evidence type="ECO:0000313" key="18">
    <source>
        <dbReference type="Proteomes" id="UP001620626"/>
    </source>
</evidence>
<comment type="catalytic activity">
    <reaction evidence="12">
        <text>N(6)-methyl-L-lysyl(4)-[histone H3] + S-adenosyl-L-methionine = N(6),N(6)-dimethyl-L-lysyl(4)-[histone H3] + S-adenosyl-L-homocysteine + H(+)</text>
        <dbReference type="Rhea" id="RHEA:60268"/>
        <dbReference type="Rhea" id="RHEA-COMP:15540"/>
        <dbReference type="Rhea" id="RHEA-COMP:15543"/>
        <dbReference type="ChEBI" id="CHEBI:15378"/>
        <dbReference type="ChEBI" id="CHEBI:57856"/>
        <dbReference type="ChEBI" id="CHEBI:59789"/>
        <dbReference type="ChEBI" id="CHEBI:61929"/>
        <dbReference type="ChEBI" id="CHEBI:61976"/>
    </reaction>
</comment>
<feature type="region of interest" description="Disordered" evidence="14">
    <location>
        <begin position="311"/>
        <end position="403"/>
    </location>
</feature>
<evidence type="ECO:0000259" key="15">
    <source>
        <dbReference type="PROSITE" id="PS50280"/>
    </source>
</evidence>
<dbReference type="EMBL" id="JBICBT010000657">
    <property type="protein sequence ID" value="KAL3106298.1"/>
    <property type="molecule type" value="Genomic_DNA"/>
</dbReference>
<dbReference type="GO" id="GO:0003723">
    <property type="term" value="F:RNA binding"/>
    <property type="evidence" value="ECO:0007669"/>
    <property type="project" value="UniProtKB-KW"/>
</dbReference>
<feature type="domain" description="Post-SET" evidence="16">
    <location>
        <begin position="1620"/>
        <end position="1636"/>
    </location>
</feature>
<dbReference type="InterPro" id="IPR035979">
    <property type="entry name" value="RBD_domain_sf"/>
</dbReference>
<feature type="compositionally biased region" description="Low complexity" evidence="14">
    <location>
        <begin position="699"/>
        <end position="725"/>
    </location>
</feature>
<feature type="region of interest" description="Disordered" evidence="14">
    <location>
        <begin position="579"/>
        <end position="612"/>
    </location>
</feature>
<feature type="region of interest" description="Disordered" evidence="14">
    <location>
        <begin position="645"/>
        <end position="809"/>
    </location>
</feature>
<keyword evidence="18" id="KW-1185">Reference proteome</keyword>
<evidence type="ECO:0000256" key="14">
    <source>
        <dbReference type="SAM" id="MobiDB-lite"/>
    </source>
</evidence>
<evidence type="ECO:0000256" key="3">
    <source>
        <dbReference type="ARBA" id="ARBA00022603"/>
    </source>
</evidence>
<dbReference type="InterPro" id="IPR046341">
    <property type="entry name" value="SET_dom_sf"/>
</dbReference>
<organism evidence="17 18">
    <name type="scientific">Heterodera trifolii</name>
    <dbReference type="NCBI Taxonomy" id="157864"/>
    <lineage>
        <taxon>Eukaryota</taxon>
        <taxon>Metazoa</taxon>
        <taxon>Ecdysozoa</taxon>
        <taxon>Nematoda</taxon>
        <taxon>Chromadorea</taxon>
        <taxon>Rhabditida</taxon>
        <taxon>Tylenchina</taxon>
        <taxon>Tylenchomorpha</taxon>
        <taxon>Tylenchoidea</taxon>
        <taxon>Heteroderidae</taxon>
        <taxon>Heteroderinae</taxon>
        <taxon>Heterodera</taxon>
    </lineage>
</organism>
<evidence type="ECO:0000256" key="8">
    <source>
        <dbReference type="ARBA" id="ARBA00023015"/>
    </source>
</evidence>
<dbReference type="SUPFAM" id="SSF54928">
    <property type="entry name" value="RNA-binding domain, RBD"/>
    <property type="match status" value="1"/>
</dbReference>
<dbReference type="InterPro" id="IPR001214">
    <property type="entry name" value="SET_dom"/>
</dbReference>
<keyword evidence="7" id="KW-0694">RNA-binding</keyword>
<feature type="compositionally biased region" description="Low complexity" evidence="14">
    <location>
        <begin position="1072"/>
        <end position="1104"/>
    </location>
</feature>
<evidence type="ECO:0000256" key="12">
    <source>
        <dbReference type="ARBA" id="ARBA00047583"/>
    </source>
</evidence>
<dbReference type="PROSITE" id="PS50280">
    <property type="entry name" value="SET"/>
    <property type="match status" value="1"/>
</dbReference>
<keyword evidence="10" id="KW-0539">Nucleus</keyword>
<evidence type="ECO:0000259" key="16">
    <source>
        <dbReference type="PROSITE" id="PS50868"/>
    </source>
</evidence>
<dbReference type="InterPro" id="IPR044570">
    <property type="entry name" value="Set1-like"/>
</dbReference>
<evidence type="ECO:0000256" key="2">
    <source>
        <dbReference type="ARBA" id="ARBA00012182"/>
    </source>
</evidence>
<proteinExistence type="predicted"/>
<feature type="region of interest" description="Disordered" evidence="14">
    <location>
        <begin position="889"/>
        <end position="1170"/>
    </location>
</feature>
<dbReference type="SMART" id="SM00317">
    <property type="entry name" value="SET"/>
    <property type="match status" value="1"/>
</dbReference>
<feature type="compositionally biased region" description="Low complexity" evidence="14">
    <location>
        <begin position="387"/>
        <end position="400"/>
    </location>
</feature>
<gene>
    <name evidence="17" type="ORF">niasHT_012041</name>
</gene>
<feature type="compositionally biased region" description="Low complexity" evidence="14">
    <location>
        <begin position="735"/>
        <end position="744"/>
    </location>
</feature>
<feature type="compositionally biased region" description="Low complexity" evidence="14">
    <location>
        <begin position="665"/>
        <end position="677"/>
    </location>
</feature>
<evidence type="ECO:0000256" key="6">
    <source>
        <dbReference type="ARBA" id="ARBA00022853"/>
    </source>
</evidence>
<feature type="compositionally biased region" description="Polar residues" evidence="14">
    <location>
        <begin position="342"/>
        <end position="361"/>
    </location>
</feature>
<dbReference type="GO" id="GO:0032259">
    <property type="term" value="P:methylation"/>
    <property type="evidence" value="ECO:0007669"/>
    <property type="project" value="UniProtKB-KW"/>
</dbReference>
<evidence type="ECO:0000256" key="13">
    <source>
        <dbReference type="ARBA" id="ARBA00049129"/>
    </source>
</evidence>
<feature type="compositionally biased region" description="Low complexity" evidence="14">
    <location>
        <begin position="768"/>
        <end position="779"/>
    </location>
</feature>
<comment type="catalytic activity">
    <reaction evidence="11">
        <text>L-lysyl(4)-[histone H3] + 3 S-adenosyl-L-methionine = N(6),N(6),N(6)-trimethyl-L-lysyl(4)-[histone H3] + 3 S-adenosyl-L-homocysteine + 3 H(+)</text>
        <dbReference type="Rhea" id="RHEA:60260"/>
        <dbReference type="Rhea" id="RHEA-COMP:15537"/>
        <dbReference type="Rhea" id="RHEA-COMP:15547"/>
        <dbReference type="ChEBI" id="CHEBI:15378"/>
        <dbReference type="ChEBI" id="CHEBI:29969"/>
        <dbReference type="ChEBI" id="CHEBI:57856"/>
        <dbReference type="ChEBI" id="CHEBI:59789"/>
        <dbReference type="ChEBI" id="CHEBI:61961"/>
        <dbReference type="EC" id="2.1.1.354"/>
    </reaction>
</comment>
<dbReference type="Pfam" id="PF00856">
    <property type="entry name" value="SET"/>
    <property type="match status" value="1"/>
</dbReference>
<dbReference type="CDD" id="cd19169">
    <property type="entry name" value="SET_SETD1"/>
    <property type="match status" value="1"/>
</dbReference>
<dbReference type="InterPro" id="IPR012677">
    <property type="entry name" value="Nucleotide-bd_a/b_plait_sf"/>
</dbReference>
<evidence type="ECO:0000256" key="11">
    <source>
        <dbReference type="ARBA" id="ARBA00047571"/>
    </source>
</evidence>
<accession>A0ABD2KTS3</accession>
<feature type="domain" description="SET" evidence="15">
    <location>
        <begin position="1497"/>
        <end position="1614"/>
    </location>
</feature>
<dbReference type="EC" id="2.1.1.354" evidence="2"/>
<dbReference type="InterPro" id="IPR037841">
    <property type="entry name" value="SET_SETD1A/B"/>
</dbReference>
<keyword evidence="6" id="KW-0156">Chromatin regulator</keyword>
<feature type="compositionally biased region" description="Basic residues" evidence="14">
    <location>
        <begin position="40"/>
        <end position="56"/>
    </location>
</feature>
<keyword evidence="3" id="KW-0489">Methyltransferase</keyword>
<dbReference type="Gene3D" id="3.30.70.330">
    <property type="match status" value="1"/>
</dbReference>
<protein>
    <recommendedName>
        <fullName evidence="2">[histone H3]-lysine(4) N-trimethyltransferase</fullName>
        <ecNumber evidence="2">2.1.1.354</ecNumber>
    </recommendedName>
</protein>
<feature type="compositionally biased region" description="Low complexity" evidence="14">
    <location>
        <begin position="582"/>
        <end position="593"/>
    </location>
</feature>
<feature type="region of interest" description="Disordered" evidence="14">
    <location>
        <begin position="1"/>
        <end position="67"/>
    </location>
</feature>
<keyword evidence="4" id="KW-0808">Transferase</keyword>
<evidence type="ECO:0000313" key="17">
    <source>
        <dbReference type="EMBL" id="KAL3106298.1"/>
    </source>
</evidence>
<comment type="subcellular location">
    <subcellularLocation>
        <location evidence="1">Nucleus</location>
    </subcellularLocation>
</comment>
<keyword evidence="5" id="KW-0949">S-adenosyl-L-methionine</keyword>
<evidence type="ECO:0000256" key="4">
    <source>
        <dbReference type="ARBA" id="ARBA00022679"/>
    </source>
</evidence>
<evidence type="ECO:0000256" key="10">
    <source>
        <dbReference type="ARBA" id="ARBA00023242"/>
    </source>
</evidence>
<keyword evidence="8" id="KW-0805">Transcription regulation</keyword>
<feature type="region of interest" description="Disordered" evidence="14">
    <location>
        <begin position="1420"/>
        <end position="1439"/>
    </location>
</feature>
<dbReference type="GO" id="GO:0140999">
    <property type="term" value="F:histone H3K4 trimethyltransferase activity"/>
    <property type="evidence" value="ECO:0007669"/>
    <property type="project" value="UniProtKB-EC"/>
</dbReference>
<dbReference type="Gene3D" id="2.170.270.10">
    <property type="entry name" value="SET domain"/>
    <property type="match status" value="1"/>
</dbReference>
<dbReference type="PANTHER" id="PTHR45814">
    <property type="entry name" value="HISTONE-LYSINE N-METHYLTRANSFERASE SETD1"/>
    <property type="match status" value="1"/>
</dbReference>
<dbReference type="InterPro" id="IPR003616">
    <property type="entry name" value="Post-SET_dom"/>
</dbReference>